<evidence type="ECO:0000313" key="1">
    <source>
        <dbReference type="EMBL" id="KAF6197376.1"/>
    </source>
</evidence>
<accession>A0A8S9WNF7</accession>
<dbReference type="EMBL" id="WIXP02000101">
    <property type="protein sequence ID" value="KAF6197376.1"/>
    <property type="molecule type" value="Genomic_DNA"/>
</dbReference>
<evidence type="ECO:0000313" key="2">
    <source>
        <dbReference type="Proteomes" id="UP000466442"/>
    </source>
</evidence>
<name>A0A8S9WNF7_APOLU</name>
<dbReference type="AlphaFoldDB" id="A0A8S9WNF7"/>
<organism evidence="1 2">
    <name type="scientific">Apolygus lucorum</name>
    <name type="common">Small green plant bug</name>
    <name type="synonym">Lygocoris lucorum</name>
    <dbReference type="NCBI Taxonomy" id="248454"/>
    <lineage>
        <taxon>Eukaryota</taxon>
        <taxon>Metazoa</taxon>
        <taxon>Ecdysozoa</taxon>
        <taxon>Arthropoda</taxon>
        <taxon>Hexapoda</taxon>
        <taxon>Insecta</taxon>
        <taxon>Pterygota</taxon>
        <taxon>Neoptera</taxon>
        <taxon>Paraneoptera</taxon>
        <taxon>Hemiptera</taxon>
        <taxon>Heteroptera</taxon>
        <taxon>Panheteroptera</taxon>
        <taxon>Cimicomorpha</taxon>
        <taxon>Miridae</taxon>
        <taxon>Mirini</taxon>
        <taxon>Apolygus</taxon>
    </lineage>
</organism>
<comment type="caution">
    <text evidence="1">The sequence shown here is derived from an EMBL/GenBank/DDBJ whole genome shotgun (WGS) entry which is preliminary data.</text>
</comment>
<keyword evidence="2" id="KW-1185">Reference proteome</keyword>
<reference evidence="1" key="1">
    <citation type="journal article" date="2021" name="Mol. Ecol. Resour.">
        <title>Apolygus lucorum genome provides insights into omnivorousness and mesophyll feeding.</title>
        <authorList>
            <person name="Liu Y."/>
            <person name="Liu H."/>
            <person name="Wang H."/>
            <person name="Huang T."/>
            <person name="Liu B."/>
            <person name="Yang B."/>
            <person name="Yin L."/>
            <person name="Li B."/>
            <person name="Zhang Y."/>
            <person name="Zhang S."/>
            <person name="Jiang F."/>
            <person name="Zhang X."/>
            <person name="Ren Y."/>
            <person name="Wang B."/>
            <person name="Wang S."/>
            <person name="Lu Y."/>
            <person name="Wu K."/>
            <person name="Fan W."/>
            <person name="Wang G."/>
        </authorList>
    </citation>
    <scope>NUCLEOTIDE SEQUENCE</scope>
    <source>
        <strain evidence="1">12Hb</strain>
    </source>
</reference>
<dbReference type="Proteomes" id="UP000466442">
    <property type="component" value="Unassembled WGS sequence"/>
</dbReference>
<sequence>MMVLNEVFDSFSLVVMRPHNHLPRKDFPLIADLKKRIKDRVLYESTDIRFIFDEECRKSDPEIAAKLDYQSMSSSLRKARTKFLSSGAPLATSSQLQPLHQQYNFSIFELILLSSRILQQAKRDHEITHWAEASQFKCELRRKLDENYVHNVDLCLLRLRYHAVMHIVRRLLLEEKWYRHIFIRTE</sequence>
<gene>
    <name evidence="1" type="ORF">GE061_020260</name>
</gene>
<protein>
    <submittedName>
        <fullName evidence="1">Uncharacterized protein</fullName>
    </submittedName>
</protein>
<proteinExistence type="predicted"/>